<dbReference type="Pfam" id="PF13456">
    <property type="entry name" value="RVT_3"/>
    <property type="match status" value="1"/>
</dbReference>
<gene>
    <name evidence="2" type="ORF">V6N11_039339</name>
</gene>
<protein>
    <recommendedName>
        <fullName evidence="1">RNase H type-1 domain-containing protein</fullName>
    </recommendedName>
</protein>
<evidence type="ECO:0000259" key="1">
    <source>
        <dbReference type="Pfam" id="PF13456"/>
    </source>
</evidence>
<reference evidence="2 3" key="1">
    <citation type="journal article" date="2024" name="G3 (Bethesda)">
        <title>Genome assembly of Hibiscus sabdariffa L. provides insights into metabolisms of medicinal natural products.</title>
        <authorList>
            <person name="Kim T."/>
        </authorList>
    </citation>
    <scope>NUCLEOTIDE SEQUENCE [LARGE SCALE GENOMIC DNA]</scope>
    <source>
        <strain evidence="2">TK-2024</strain>
        <tissue evidence="2">Old leaves</tissue>
    </source>
</reference>
<dbReference type="InterPro" id="IPR044730">
    <property type="entry name" value="RNase_H-like_dom_plant"/>
</dbReference>
<dbReference type="InterPro" id="IPR012337">
    <property type="entry name" value="RNaseH-like_sf"/>
</dbReference>
<sequence>MLAHFQHRSSPNKGVLPILWIHCSLQRYDDHEYESTLFRQRWPLVPETFEEATTESLLPQHASPLPIKTIFLPIWKHRNSIIFTATNIPNEVLLRLSNSWSQHFMAFTPLVSLKEPESIQWQSGPIDFYTINTDGTVNPQSTFGSIGGLLREFWGIYEGLCLAWTYGFEKVVIQTDCSEAYNLVSSSHSCSSDLMLVRAISALVDRSWFIDFLRILHEANFAANHLAKLNTSEDGVCRIFTDPPQSLLHILNWDLNGPVFLHR</sequence>
<dbReference type="InterPro" id="IPR002156">
    <property type="entry name" value="RNaseH_domain"/>
</dbReference>
<dbReference type="CDD" id="cd06222">
    <property type="entry name" value="RNase_H_like"/>
    <property type="match status" value="1"/>
</dbReference>
<dbReference type="SUPFAM" id="SSF53098">
    <property type="entry name" value="Ribonuclease H-like"/>
    <property type="match status" value="1"/>
</dbReference>
<keyword evidence="3" id="KW-1185">Reference proteome</keyword>
<proteinExistence type="predicted"/>
<evidence type="ECO:0000313" key="2">
    <source>
        <dbReference type="EMBL" id="KAK9026501.1"/>
    </source>
</evidence>
<dbReference type="PANTHER" id="PTHR47723">
    <property type="entry name" value="OS05G0353850 PROTEIN"/>
    <property type="match status" value="1"/>
</dbReference>
<accession>A0ABR2SMP8</accession>
<name>A0ABR2SMP8_9ROSI</name>
<dbReference type="Gene3D" id="3.30.420.10">
    <property type="entry name" value="Ribonuclease H-like superfamily/Ribonuclease H"/>
    <property type="match status" value="1"/>
</dbReference>
<organism evidence="2 3">
    <name type="scientific">Hibiscus sabdariffa</name>
    <name type="common">roselle</name>
    <dbReference type="NCBI Taxonomy" id="183260"/>
    <lineage>
        <taxon>Eukaryota</taxon>
        <taxon>Viridiplantae</taxon>
        <taxon>Streptophyta</taxon>
        <taxon>Embryophyta</taxon>
        <taxon>Tracheophyta</taxon>
        <taxon>Spermatophyta</taxon>
        <taxon>Magnoliopsida</taxon>
        <taxon>eudicotyledons</taxon>
        <taxon>Gunneridae</taxon>
        <taxon>Pentapetalae</taxon>
        <taxon>rosids</taxon>
        <taxon>malvids</taxon>
        <taxon>Malvales</taxon>
        <taxon>Malvaceae</taxon>
        <taxon>Malvoideae</taxon>
        <taxon>Hibiscus</taxon>
    </lineage>
</organism>
<dbReference type="Proteomes" id="UP001396334">
    <property type="component" value="Unassembled WGS sequence"/>
</dbReference>
<evidence type="ECO:0000313" key="3">
    <source>
        <dbReference type="Proteomes" id="UP001396334"/>
    </source>
</evidence>
<dbReference type="InterPro" id="IPR053151">
    <property type="entry name" value="RNase_H-like"/>
</dbReference>
<dbReference type="EMBL" id="JBBPBN010000013">
    <property type="protein sequence ID" value="KAK9026501.1"/>
    <property type="molecule type" value="Genomic_DNA"/>
</dbReference>
<dbReference type="InterPro" id="IPR036397">
    <property type="entry name" value="RNaseH_sf"/>
</dbReference>
<comment type="caution">
    <text evidence="2">The sequence shown here is derived from an EMBL/GenBank/DDBJ whole genome shotgun (WGS) entry which is preliminary data.</text>
</comment>
<dbReference type="PANTHER" id="PTHR47723:SF13">
    <property type="entry name" value="PUTATIVE-RELATED"/>
    <property type="match status" value="1"/>
</dbReference>
<feature type="domain" description="RNase H type-1" evidence="1">
    <location>
        <begin position="152"/>
        <end position="228"/>
    </location>
</feature>